<evidence type="ECO:0008006" key="3">
    <source>
        <dbReference type="Google" id="ProtNLM"/>
    </source>
</evidence>
<keyword evidence="2" id="KW-1185">Reference proteome</keyword>
<comment type="caution">
    <text evidence="1">The sequence shown here is derived from an EMBL/GenBank/DDBJ whole genome shotgun (WGS) entry which is preliminary data.</text>
</comment>
<dbReference type="AlphaFoldDB" id="A0A4R8DTN9"/>
<dbReference type="RefSeq" id="WP_133993671.1">
    <property type="nucleotide sequence ID" value="NZ_SODV01000001.1"/>
</dbReference>
<proteinExistence type="predicted"/>
<dbReference type="OrthoDB" id="9793307at2"/>
<reference evidence="1 2" key="1">
    <citation type="submission" date="2019-03" db="EMBL/GenBank/DDBJ databases">
        <title>Genomic Encyclopedia of Type Strains, Phase IV (KMG-IV): sequencing the most valuable type-strain genomes for metagenomic binning, comparative biology and taxonomic classification.</title>
        <authorList>
            <person name="Goeker M."/>
        </authorList>
    </citation>
    <scope>NUCLEOTIDE SEQUENCE [LARGE SCALE GENOMIC DNA]</scope>
    <source>
        <strain evidence="1 2">DSM 100059</strain>
    </source>
</reference>
<sequence length="284" mass="32156">MNTNSVKSHGRAELKKLFRNGSIPSEKNFEDLIDSMVNKEDDGFAKDDVSGLHLSSPQTAPRLVTFYKGIDELSPLFYIDKDFGNTGIKIRSAAPIPKEQPEEESCFFFQSEGKLGIGKQSDDRFKLDVKGWVGMEGRMGTFKPNPEPWMPPNTDPNPLPGPRFIPADGKWYPIVEGLDNCQAFEVIARAGKRGSGKFAILHAIALSAYGRSHSSIRKTSAHYGFFWNKLSLRWRGDTHNYRLELRTNNNFGDGVRIYYAITRLWDDADVNLPEQYFYSSKTDE</sequence>
<dbReference type="Proteomes" id="UP000294498">
    <property type="component" value="Unassembled WGS sequence"/>
</dbReference>
<name>A0A4R8DTN9_9BACT</name>
<dbReference type="EMBL" id="SODV01000001">
    <property type="protein sequence ID" value="TDX01276.1"/>
    <property type="molecule type" value="Genomic_DNA"/>
</dbReference>
<accession>A0A4R8DTN9</accession>
<evidence type="ECO:0000313" key="2">
    <source>
        <dbReference type="Proteomes" id="UP000294498"/>
    </source>
</evidence>
<organism evidence="1 2">
    <name type="scientific">Dinghuibacter silviterrae</name>
    <dbReference type="NCBI Taxonomy" id="1539049"/>
    <lineage>
        <taxon>Bacteria</taxon>
        <taxon>Pseudomonadati</taxon>
        <taxon>Bacteroidota</taxon>
        <taxon>Chitinophagia</taxon>
        <taxon>Chitinophagales</taxon>
        <taxon>Chitinophagaceae</taxon>
        <taxon>Dinghuibacter</taxon>
    </lineage>
</organism>
<evidence type="ECO:0000313" key="1">
    <source>
        <dbReference type="EMBL" id="TDX01276.1"/>
    </source>
</evidence>
<gene>
    <name evidence="1" type="ORF">EDB95_2309</name>
</gene>
<protein>
    <recommendedName>
        <fullName evidence="3">Adhesin</fullName>
    </recommendedName>
</protein>